<dbReference type="PANTHER" id="PTHR24198">
    <property type="entry name" value="ANKYRIN REPEAT AND PROTEIN KINASE DOMAIN-CONTAINING PROTEIN"/>
    <property type="match status" value="1"/>
</dbReference>
<keyword evidence="4" id="KW-1185">Reference proteome</keyword>
<keyword evidence="1" id="KW-0677">Repeat</keyword>
<gene>
    <name evidence="3" type="ORF">GQX73_g5779</name>
</gene>
<dbReference type="Proteomes" id="UP000481858">
    <property type="component" value="Unassembled WGS sequence"/>
</dbReference>
<reference evidence="3 4" key="1">
    <citation type="submission" date="2019-12" db="EMBL/GenBank/DDBJ databases">
        <title>Draft genome sequence of the ascomycete Xylaria multiplex DSM 110363.</title>
        <authorList>
            <person name="Buettner E."/>
            <person name="Kellner H."/>
        </authorList>
    </citation>
    <scope>NUCLEOTIDE SEQUENCE [LARGE SCALE GENOMIC DNA]</scope>
    <source>
        <strain evidence="3 4">DSM 110363</strain>
    </source>
</reference>
<dbReference type="Pfam" id="PF12796">
    <property type="entry name" value="Ank_2"/>
    <property type="match status" value="1"/>
</dbReference>
<evidence type="ECO:0000256" key="2">
    <source>
        <dbReference type="ARBA" id="ARBA00023043"/>
    </source>
</evidence>
<dbReference type="InParanoid" id="A0A7C8IQM1"/>
<evidence type="ECO:0000313" key="4">
    <source>
        <dbReference type="Proteomes" id="UP000481858"/>
    </source>
</evidence>
<dbReference type="PANTHER" id="PTHR24198:SF165">
    <property type="entry name" value="ANKYRIN REPEAT-CONTAINING PROTEIN-RELATED"/>
    <property type="match status" value="1"/>
</dbReference>
<dbReference type="SMART" id="SM00248">
    <property type="entry name" value="ANK"/>
    <property type="match status" value="4"/>
</dbReference>
<evidence type="ECO:0000313" key="3">
    <source>
        <dbReference type="EMBL" id="KAF2967798.1"/>
    </source>
</evidence>
<dbReference type="Gene3D" id="1.25.40.20">
    <property type="entry name" value="Ankyrin repeat-containing domain"/>
    <property type="match status" value="1"/>
</dbReference>
<dbReference type="AlphaFoldDB" id="A0A7C8IQM1"/>
<accession>A0A7C8IQM1</accession>
<keyword evidence="2" id="KW-0040">ANK repeat</keyword>
<comment type="caution">
    <text evidence="3">The sequence shown here is derived from an EMBL/GenBank/DDBJ whole genome shotgun (WGS) entry which is preliminary data.</text>
</comment>
<evidence type="ECO:0000256" key="1">
    <source>
        <dbReference type="ARBA" id="ARBA00022737"/>
    </source>
</evidence>
<dbReference type="OrthoDB" id="366390at2759"/>
<dbReference type="EMBL" id="WUBL01000061">
    <property type="protein sequence ID" value="KAF2967798.1"/>
    <property type="molecule type" value="Genomic_DNA"/>
</dbReference>
<sequence length="493" mass="55121">MPLFDLPVELVGLIFDEIVVSRSFGRMMRLRLVNRHFKFFIDDSIFRLRLLSKFQLSRVVRSSMAREAAASLHAYLHSYTMYQVSRERSVENTVLGRIRIVAEALREQHSDSECLRSLVSLAIEAGGSLMPRELTTYRYGQTNSGIEADVFVAAVYLGREDYVDDAIITGGSLLEDILVGRVKSVIFGSAFEAATMQGDLQMIKMLLRGIPGYYESGSVEDRILHEILYTTSLYHYRNTRSHQAIFDFVLDTIQTNQSTPGSGMSIQLLKSTERFAAIPVNFERANFMLQPFERRSRYSANELLMESIVCGKAEMVRYLLGRGVSPNPTTFTYQGYTSPLVAAIEVGDDTIIKLLLDTEADIHYNADNREGALVTAVWKGRFAVAAMLLNRGVDPNEGEPPPIVFAVLRERLDLFRLLRDHGARLDTPKTGGLAMSIANAHGLSSMQDVLLQEGVSQDIIVSYNKSNRIICSDENSSDNGPDATKALSNLWDI</sequence>
<dbReference type="SUPFAM" id="SSF48403">
    <property type="entry name" value="Ankyrin repeat"/>
    <property type="match status" value="1"/>
</dbReference>
<organism evidence="3 4">
    <name type="scientific">Xylaria multiplex</name>
    <dbReference type="NCBI Taxonomy" id="323545"/>
    <lineage>
        <taxon>Eukaryota</taxon>
        <taxon>Fungi</taxon>
        <taxon>Dikarya</taxon>
        <taxon>Ascomycota</taxon>
        <taxon>Pezizomycotina</taxon>
        <taxon>Sordariomycetes</taxon>
        <taxon>Xylariomycetidae</taxon>
        <taxon>Xylariales</taxon>
        <taxon>Xylariaceae</taxon>
        <taxon>Xylaria</taxon>
    </lineage>
</organism>
<name>A0A7C8IQM1_9PEZI</name>
<dbReference type="InterPro" id="IPR036770">
    <property type="entry name" value="Ankyrin_rpt-contain_sf"/>
</dbReference>
<proteinExistence type="predicted"/>
<dbReference type="InterPro" id="IPR002110">
    <property type="entry name" value="Ankyrin_rpt"/>
</dbReference>
<protein>
    <submittedName>
        <fullName evidence="3">Uncharacterized protein</fullName>
    </submittedName>
</protein>